<proteinExistence type="predicted"/>
<evidence type="ECO:0000313" key="1">
    <source>
        <dbReference type="EMBL" id="PXW88738.1"/>
    </source>
</evidence>
<dbReference type="RefSeq" id="WP_110394565.1">
    <property type="nucleotide sequence ID" value="NZ_JBHUHB010000001.1"/>
</dbReference>
<evidence type="ECO:0008006" key="3">
    <source>
        <dbReference type="Google" id="ProtNLM"/>
    </source>
</evidence>
<evidence type="ECO:0000313" key="2">
    <source>
        <dbReference type="Proteomes" id="UP000247978"/>
    </source>
</evidence>
<dbReference type="Proteomes" id="UP000247978">
    <property type="component" value="Unassembled WGS sequence"/>
</dbReference>
<name>A0A2V3W6G8_9BACI</name>
<dbReference type="OrthoDB" id="2449131at2"/>
<organism evidence="1 2">
    <name type="scientific">Pseudogracilibacillus auburnensis</name>
    <dbReference type="NCBI Taxonomy" id="1494959"/>
    <lineage>
        <taxon>Bacteria</taxon>
        <taxon>Bacillati</taxon>
        <taxon>Bacillota</taxon>
        <taxon>Bacilli</taxon>
        <taxon>Bacillales</taxon>
        <taxon>Bacillaceae</taxon>
        <taxon>Pseudogracilibacillus</taxon>
    </lineage>
</organism>
<keyword evidence="2" id="KW-1185">Reference proteome</keyword>
<gene>
    <name evidence="1" type="ORF">DFR56_103244</name>
</gene>
<dbReference type="AlphaFoldDB" id="A0A2V3W6G8"/>
<dbReference type="EMBL" id="QJJQ01000003">
    <property type="protein sequence ID" value="PXW88738.1"/>
    <property type="molecule type" value="Genomic_DNA"/>
</dbReference>
<accession>A0A2V3W6G8</accession>
<comment type="caution">
    <text evidence="1">The sequence shown here is derived from an EMBL/GenBank/DDBJ whole genome shotgun (WGS) entry which is preliminary data.</text>
</comment>
<sequence>MKNVHRLLLLALFLLVTTTLTGCLYPQNELAKNQIPNEKQLEMVQTAVLEYRDETNGLMPIKTKSSDVALYEKYLIDFSMLKEHQLLSEIPGTAFENGGVYQYTIITPEEDPRVKLIDLRIAEKLREVNVKLDIYRSKNLYPPFGEQVGTDIYTVNYEKLGFKTEQYVVSPYSKTNLPIIMNTDGELFVDYRIDLQLALTEYEHRFKEGDDIRPILEDHYPFVPVYSLPYTIKNGEPVFLSQ</sequence>
<reference evidence="1 2" key="1">
    <citation type="submission" date="2018-05" db="EMBL/GenBank/DDBJ databases">
        <title>Genomic Encyclopedia of Type Strains, Phase IV (KMG-IV): sequencing the most valuable type-strain genomes for metagenomic binning, comparative biology and taxonomic classification.</title>
        <authorList>
            <person name="Goeker M."/>
        </authorList>
    </citation>
    <scope>NUCLEOTIDE SEQUENCE [LARGE SCALE GENOMIC DNA]</scope>
    <source>
        <strain evidence="1 2">DSM 28556</strain>
    </source>
</reference>
<protein>
    <recommendedName>
        <fullName evidence="3">ABC transporter periplasmic binding protein yphF</fullName>
    </recommendedName>
</protein>
<dbReference type="PROSITE" id="PS51257">
    <property type="entry name" value="PROKAR_LIPOPROTEIN"/>
    <property type="match status" value="1"/>
</dbReference>